<dbReference type="PANTHER" id="PTHR10587">
    <property type="entry name" value="GLYCOSYL TRANSFERASE-RELATED"/>
    <property type="match status" value="1"/>
</dbReference>
<dbReference type="GeneID" id="99694276"/>
<evidence type="ECO:0000313" key="3">
    <source>
        <dbReference type="Proteomes" id="UP001161408"/>
    </source>
</evidence>
<dbReference type="PANTHER" id="PTHR10587:SF125">
    <property type="entry name" value="POLYSACCHARIDE DEACETYLASE YHEN-RELATED"/>
    <property type="match status" value="1"/>
</dbReference>
<dbReference type="Proteomes" id="UP001161408">
    <property type="component" value="Unassembled WGS sequence"/>
</dbReference>
<reference evidence="2" key="1">
    <citation type="journal article" date="2014" name="Int. J. Syst. Evol. Microbiol.">
        <title>Complete genome sequence of Corynebacterium casei LMG S-19264T (=DSM 44701T), isolated from a smear-ripened cheese.</title>
        <authorList>
            <consortium name="US DOE Joint Genome Institute (JGI-PGF)"/>
            <person name="Walter F."/>
            <person name="Albersmeier A."/>
            <person name="Kalinowski J."/>
            <person name="Ruckert C."/>
        </authorList>
    </citation>
    <scope>NUCLEOTIDE SEQUENCE</scope>
    <source>
        <strain evidence="2">NBRC 103034</strain>
    </source>
</reference>
<accession>A0AA37S761</accession>
<dbReference type="GO" id="GO:0005975">
    <property type="term" value="P:carbohydrate metabolic process"/>
    <property type="evidence" value="ECO:0007669"/>
    <property type="project" value="InterPro"/>
</dbReference>
<reference evidence="2" key="2">
    <citation type="submission" date="2023-01" db="EMBL/GenBank/DDBJ databases">
        <title>Draft genome sequence of Pseudoalteromonas tetraodonis strain NBRC 103034.</title>
        <authorList>
            <person name="Sun Q."/>
            <person name="Mori K."/>
        </authorList>
    </citation>
    <scope>NUCLEOTIDE SEQUENCE</scope>
    <source>
        <strain evidence="2">NBRC 103034</strain>
    </source>
</reference>
<dbReference type="Pfam" id="PF01522">
    <property type="entry name" value="Polysacc_deac_1"/>
    <property type="match status" value="1"/>
</dbReference>
<comment type="caution">
    <text evidence="2">The sequence shown here is derived from an EMBL/GenBank/DDBJ whole genome shotgun (WGS) entry which is preliminary data.</text>
</comment>
<dbReference type="AlphaFoldDB" id="A0AA37S761"/>
<gene>
    <name evidence="2" type="ORF">GCM10007914_33610</name>
</gene>
<dbReference type="GO" id="GO:0016810">
    <property type="term" value="F:hydrolase activity, acting on carbon-nitrogen (but not peptide) bonds"/>
    <property type="evidence" value="ECO:0007669"/>
    <property type="project" value="InterPro"/>
</dbReference>
<keyword evidence="3" id="KW-1185">Reference proteome</keyword>
<dbReference type="InterPro" id="IPR050248">
    <property type="entry name" value="Polysacc_deacetylase_ArnD"/>
</dbReference>
<organism evidence="2 3">
    <name type="scientific">Pseudoalteromonas tetraodonis GFC</name>
    <dbReference type="NCBI Taxonomy" id="1315271"/>
    <lineage>
        <taxon>Bacteria</taxon>
        <taxon>Pseudomonadati</taxon>
        <taxon>Pseudomonadota</taxon>
        <taxon>Gammaproteobacteria</taxon>
        <taxon>Alteromonadales</taxon>
        <taxon>Pseudoalteromonadaceae</taxon>
        <taxon>Pseudoalteromonas</taxon>
    </lineage>
</organism>
<dbReference type="RefSeq" id="WP_096039072.1">
    <property type="nucleotide sequence ID" value="NZ_BJXY01000029.1"/>
</dbReference>
<dbReference type="InterPro" id="IPR002509">
    <property type="entry name" value="NODB_dom"/>
</dbReference>
<dbReference type="CDD" id="cd10956">
    <property type="entry name" value="CE4_BH1302_like"/>
    <property type="match status" value="1"/>
</dbReference>
<evidence type="ECO:0000259" key="1">
    <source>
        <dbReference type="PROSITE" id="PS51677"/>
    </source>
</evidence>
<feature type="domain" description="NodB homology" evidence="1">
    <location>
        <begin position="42"/>
        <end position="224"/>
    </location>
</feature>
<dbReference type="SUPFAM" id="SSF88713">
    <property type="entry name" value="Glycoside hydrolase/deacetylase"/>
    <property type="match status" value="1"/>
</dbReference>
<evidence type="ECO:0000313" key="2">
    <source>
        <dbReference type="EMBL" id="GLQ04480.1"/>
    </source>
</evidence>
<dbReference type="InterPro" id="IPR011330">
    <property type="entry name" value="Glyco_hydro/deAcase_b/a-brl"/>
</dbReference>
<protein>
    <submittedName>
        <fullName evidence="2">Polysaccharide deacetylase</fullName>
    </submittedName>
</protein>
<dbReference type="EMBL" id="BSNE01000020">
    <property type="protein sequence ID" value="GLQ04480.1"/>
    <property type="molecule type" value="Genomic_DNA"/>
</dbReference>
<sequence length="234" mass="26606">MSKIIKLSALVLIIFIALWQLSKNEKFQFFGNLIDRVETTEKVVALTFDDGPTRLKTKEFLQILDESEIKATFYLVGKAIEENIQETKNIIDKGHEVGNHSYTHQRMVLKSYNFVADDLEKTNELITEAGYKGEIHFRPPYGKKLFSLPYYLNNNNITTVTWDVEPETYLDKNASASDISDYVVQNTKPGSIILLHVMFKSRGNSMAAVPLIVQQLKDKGYRFVTVSELIGSSA</sequence>
<name>A0AA37S761_9GAMM</name>
<dbReference type="PROSITE" id="PS51677">
    <property type="entry name" value="NODB"/>
    <property type="match status" value="1"/>
</dbReference>
<proteinExistence type="predicted"/>
<dbReference type="Gene3D" id="3.20.20.370">
    <property type="entry name" value="Glycoside hydrolase/deacetylase"/>
    <property type="match status" value="1"/>
</dbReference>